<organism evidence="1 2">
    <name type="scientific">Zizania palustris</name>
    <name type="common">Northern wild rice</name>
    <dbReference type="NCBI Taxonomy" id="103762"/>
    <lineage>
        <taxon>Eukaryota</taxon>
        <taxon>Viridiplantae</taxon>
        <taxon>Streptophyta</taxon>
        <taxon>Embryophyta</taxon>
        <taxon>Tracheophyta</taxon>
        <taxon>Spermatophyta</taxon>
        <taxon>Magnoliopsida</taxon>
        <taxon>Liliopsida</taxon>
        <taxon>Poales</taxon>
        <taxon>Poaceae</taxon>
        <taxon>BOP clade</taxon>
        <taxon>Oryzoideae</taxon>
        <taxon>Oryzeae</taxon>
        <taxon>Zizaniinae</taxon>
        <taxon>Zizania</taxon>
    </lineage>
</organism>
<gene>
    <name evidence="1" type="ORF">GUJ93_ZPchr0007g3859</name>
</gene>
<dbReference type="EMBL" id="JAAALK010000282">
    <property type="protein sequence ID" value="KAG8077624.1"/>
    <property type="molecule type" value="Genomic_DNA"/>
</dbReference>
<protein>
    <submittedName>
        <fullName evidence="1">Uncharacterized protein</fullName>
    </submittedName>
</protein>
<name>A0A8J5T2M7_ZIZPA</name>
<proteinExistence type="predicted"/>
<comment type="caution">
    <text evidence="1">The sequence shown here is derived from an EMBL/GenBank/DDBJ whole genome shotgun (WGS) entry which is preliminary data.</text>
</comment>
<reference evidence="1" key="1">
    <citation type="journal article" date="2021" name="bioRxiv">
        <title>Whole Genome Assembly and Annotation of Northern Wild Rice, Zizania palustris L., Supports a Whole Genome Duplication in the Zizania Genus.</title>
        <authorList>
            <person name="Haas M."/>
            <person name="Kono T."/>
            <person name="Macchietto M."/>
            <person name="Millas R."/>
            <person name="McGilp L."/>
            <person name="Shao M."/>
            <person name="Duquette J."/>
            <person name="Hirsch C.N."/>
            <person name="Kimball J."/>
        </authorList>
    </citation>
    <scope>NUCLEOTIDE SEQUENCE</scope>
    <source>
        <tissue evidence="1">Fresh leaf tissue</tissue>
    </source>
</reference>
<sequence>MRKLGIIKEDEEAYPEALKRYVDLFDHPLSSQHVHALAELLEVDISQQPLLPLVESSANSMVAEPVLSPA</sequence>
<evidence type="ECO:0000313" key="2">
    <source>
        <dbReference type="Proteomes" id="UP000729402"/>
    </source>
</evidence>
<dbReference type="Proteomes" id="UP000729402">
    <property type="component" value="Unassembled WGS sequence"/>
</dbReference>
<accession>A0A8J5T2M7</accession>
<keyword evidence="2" id="KW-1185">Reference proteome</keyword>
<reference evidence="1" key="2">
    <citation type="submission" date="2021-02" db="EMBL/GenBank/DDBJ databases">
        <authorList>
            <person name="Kimball J.A."/>
            <person name="Haas M.W."/>
            <person name="Macchietto M."/>
            <person name="Kono T."/>
            <person name="Duquette J."/>
            <person name="Shao M."/>
        </authorList>
    </citation>
    <scope>NUCLEOTIDE SEQUENCE</scope>
    <source>
        <tissue evidence="1">Fresh leaf tissue</tissue>
    </source>
</reference>
<dbReference type="AlphaFoldDB" id="A0A8J5T2M7"/>
<evidence type="ECO:0000313" key="1">
    <source>
        <dbReference type="EMBL" id="KAG8077624.1"/>
    </source>
</evidence>